<evidence type="ECO:0000256" key="1">
    <source>
        <dbReference type="SAM" id="MobiDB-lite"/>
    </source>
</evidence>
<keyword evidence="3" id="KW-1185">Reference proteome</keyword>
<proteinExistence type="predicted"/>
<sequence>MQGHMTMSCIPCPVSHIPLPISHYPCPIAHVPLLMSHCPCPVSRDYTRDSQRNSCTNTGNSLKTRKTVSPSDCMQI</sequence>
<dbReference type="EMBL" id="KZ613912">
    <property type="protein sequence ID" value="PMD51741.1"/>
    <property type="molecule type" value="Genomic_DNA"/>
</dbReference>
<dbReference type="AlphaFoldDB" id="A0A2J6SLU8"/>
<name>A0A2J6SLU8_9HELO</name>
<dbReference type="InParanoid" id="A0A2J6SLU8"/>
<protein>
    <submittedName>
        <fullName evidence="2">Uncharacterized protein</fullName>
    </submittedName>
</protein>
<organism evidence="2 3">
    <name type="scientific">Hyaloscypha bicolor E</name>
    <dbReference type="NCBI Taxonomy" id="1095630"/>
    <lineage>
        <taxon>Eukaryota</taxon>
        <taxon>Fungi</taxon>
        <taxon>Dikarya</taxon>
        <taxon>Ascomycota</taxon>
        <taxon>Pezizomycotina</taxon>
        <taxon>Leotiomycetes</taxon>
        <taxon>Helotiales</taxon>
        <taxon>Hyaloscyphaceae</taxon>
        <taxon>Hyaloscypha</taxon>
        <taxon>Hyaloscypha bicolor</taxon>
    </lineage>
</organism>
<evidence type="ECO:0000313" key="3">
    <source>
        <dbReference type="Proteomes" id="UP000235371"/>
    </source>
</evidence>
<reference evidence="2 3" key="1">
    <citation type="submission" date="2016-04" db="EMBL/GenBank/DDBJ databases">
        <title>A degradative enzymes factory behind the ericoid mycorrhizal symbiosis.</title>
        <authorList>
            <consortium name="DOE Joint Genome Institute"/>
            <person name="Martino E."/>
            <person name="Morin E."/>
            <person name="Grelet G."/>
            <person name="Kuo A."/>
            <person name="Kohler A."/>
            <person name="Daghino S."/>
            <person name="Barry K."/>
            <person name="Choi C."/>
            <person name="Cichocki N."/>
            <person name="Clum A."/>
            <person name="Copeland A."/>
            <person name="Hainaut M."/>
            <person name="Haridas S."/>
            <person name="Labutti K."/>
            <person name="Lindquist E."/>
            <person name="Lipzen A."/>
            <person name="Khouja H.-R."/>
            <person name="Murat C."/>
            <person name="Ohm R."/>
            <person name="Olson A."/>
            <person name="Spatafora J."/>
            <person name="Veneault-Fourrey C."/>
            <person name="Henrissat B."/>
            <person name="Grigoriev I."/>
            <person name="Martin F."/>
            <person name="Perotto S."/>
        </authorList>
    </citation>
    <scope>NUCLEOTIDE SEQUENCE [LARGE SCALE GENOMIC DNA]</scope>
    <source>
        <strain evidence="2 3">E</strain>
    </source>
</reference>
<evidence type="ECO:0000313" key="2">
    <source>
        <dbReference type="EMBL" id="PMD51741.1"/>
    </source>
</evidence>
<feature type="non-terminal residue" evidence="2">
    <location>
        <position position="76"/>
    </location>
</feature>
<dbReference type="RefSeq" id="XP_024728645.1">
    <property type="nucleotide sequence ID" value="XM_024888181.1"/>
</dbReference>
<dbReference type="GeneID" id="36596257"/>
<feature type="compositionally biased region" description="Polar residues" evidence="1">
    <location>
        <begin position="52"/>
        <end position="76"/>
    </location>
</feature>
<gene>
    <name evidence="2" type="ORF">K444DRAFT_708369</name>
</gene>
<accession>A0A2J6SLU8</accession>
<dbReference type="OrthoDB" id="3068769at2759"/>
<feature type="region of interest" description="Disordered" evidence="1">
    <location>
        <begin position="49"/>
        <end position="76"/>
    </location>
</feature>
<dbReference type="Proteomes" id="UP000235371">
    <property type="component" value="Unassembled WGS sequence"/>
</dbReference>